<accession>A0A3M7TDA5</accession>
<dbReference type="EMBL" id="QWIU01000002">
    <property type="protein sequence ID" value="RNA61485.1"/>
    <property type="molecule type" value="Genomic_DNA"/>
</dbReference>
<dbReference type="Proteomes" id="UP000278775">
    <property type="component" value="Unassembled WGS sequence"/>
</dbReference>
<dbReference type="Pfam" id="PF07751">
    <property type="entry name" value="Abi_2"/>
    <property type="match status" value="1"/>
</dbReference>
<reference evidence="1 2" key="1">
    <citation type="submission" date="2018-08" db="EMBL/GenBank/DDBJ databases">
        <title>Chryseobacterium nematophagum: a novel matrix digesting pathogen of nematodes.</title>
        <authorList>
            <person name="Page A."/>
            <person name="Roberts M."/>
            <person name="Felix M.-A."/>
            <person name="Weir W."/>
        </authorList>
    </citation>
    <scope>NUCLEOTIDE SEQUENCE [LARGE SCALE GENOMIC DNA]</scope>
    <source>
        <strain evidence="1 2">JUb129</strain>
    </source>
</reference>
<name>A0A3M7TDA5_9FLAO</name>
<dbReference type="RefSeq" id="WP_122635626.1">
    <property type="nucleotide sequence ID" value="NZ_QWIU01000002.1"/>
</dbReference>
<comment type="caution">
    <text evidence="1">The sequence shown here is derived from an EMBL/GenBank/DDBJ whole genome shotgun (WGS) entry which is preliminary data.</text>
</comment>
<evidence type="ECO:0000313" key="1">
    <source>
        <dbReference type="EMBL" id="RNA61485.1"/>
    </source>
</evidence>
<gene>
    <name evidence="1" type="ORF">D1631_05830</name>
</gene>
<dbReference type="OrthoDB" id="5363652at2"/>
<organism evidence="1 2">
    <name type="scientific">Chryseobacterium nematophagum</name>
    <dbReference type="NCBI Taxonomy" id="2305228"/>
    <lineage>
        <taxon>Bacteria</taxon>
        <taxon>Pseudomonadati</taxon>
        <taxon>Bacteroidota</taxon>
        <taxon>Flavobacteriia</taxon>
        <taxon>Flavobacteriales</taxon>
        <taxon>Weeksellaceae</taxon>
        <taxon>Chryseobacterium group</taxon>
        <taxon>Chryseobacterium</taxon>
    </lineage>
</organism>
<dbReference type="AlphaFoldDB" id="A0A3M7TDA5"/>
<evidence type="ECO:0000313" key="2">
    <source>
        <dbReference type="Proteomes" id="UP000278775"/>
    </source>
</evidence>
<proteinExistence type="predicted"/>
<sequence length="293" mass="34836">MAGIATSVEDQIKKLFERGMDLDLEEEKIKEILLDIGYYRLGFYWHPFEVDENHNFVKGTKFSTVIDLYYLDVDLRYILIKYINRLELHFRTNLIYWVSMHYDNNAIWYTDSSIMSEKYLKDIKAHYNNNFKKKNIQISKHHIKYSKDSYAPCWKTFEYYTFGSIVKVYEHIIDQDVRKKVSLQYSMKKPDRLQNFLDTLVFVRNSCAHSGVIYDLHIDEGVSGIPNIPFNNNYSHSLDSAIKALLYLLNNISITRKNELEIKLAELFNKFEGNPVIKDIIEKKLGYRYIIKK</sequence>
<dbReference type="InterPro" id="IPR011664">
    <property type="entry name" value="Abi_system_AbiD/AbiF-like"/>
</dbReference>
<protein>
    <submittedName>
        <fullName evidence="1">Abi family protein</fullName>
    </submittedName>
</protein>